<accession>A0A0F9DRI3</accession>
<feature type="non-terminal residue" evidence="1">
    <location>
        <position position="1"/>
    </location>
</feature>
<dbReference type="AlphaFoldDB" id="A0A0F9DRI3"/>
<name>A0A0F9DRI3_9ZZZZ</name>
<gene>
    <name evidence="1" type="ORF">LCGC14_2166050</name>
</gene>
<protein>
    <submittedName>
        <fullName evidence="1">Uncharacterized protein</fullName>
    </submittedName>
</protein>
<dbReference type="EMBL" id="LAZR01027877">
    <property type="protein sequence ID" value="KKL64339.1"/>
    <property type="molecule type" value="Genomic_DNA"/>
</dbReference>
<reference evidence="1" key="1">
    <citation type="journal article" date="2015" name="Nature">
        <title>Complex archaea that bridge the gap between prokaryotes and eukaryotes.</title>
        <authorList>
            <person name="Spang A."/>
            <person name="Saw J.H."/>
            <person name="Jorgensen S.L."/>
            <person name="Zaremba-Niedzwiedzka K."/>
            <person name="Martijn J."/>
            <person name="Lind A.E."/>
            <person name="van Eijk R."/>
            <person name="Schleper C."/>
            <person name="Guy L."/>
            <person name="Ettema T.J."/>
        </authorList>
    </citation>
    <scope>NUCLEOTIDE SEQUENCE</scope>
</reference>
<evidence type="ECO:0000313" key="1">
    <source>
        <dbReference type="EMBL" id="KKL64339.1"/>
    </source>
</evidence>
<organism evidence="1">
    <name type="scientific">marine sediment metagenome</name>
    <dbReference type="NCBI Taxonomy" id="412755"/>
    <lineage>
        <taxon>unclassified sequences</taxon>
        <taxon>metagenomes</taxon>
        <taxon>ecological metagenomes</taxon>
    </lineage>
</organism>
<comment type="caution">
    <text evidence="1">The sequence shown here is derived from an EMBL/GenBank/DDBJ whole genome shotgun (WGS) entry which is preliminary data.</text>
</comment>
<proteinExistence type="predicted"/>
<sequence>ECEDFCHFNNAKVHVPLKYSTKVDLDVTAYEFYRRNYPDFFLLLAKHVEIKPAKTNVTVPRCGSGENG</sequence>